<dbReference type="InterPro" id="IPR002347">
    <property type="entry name" value="SDR_fam"/>
</dbReference>
<proteinExistence type="predicted"/>
<protein>
    <submittedName>
        <fullName evidence="1">Protoporphyrinogen oxidase</fullName>
    </submittedName>
</protein>
<dbReference type="SUPFAM" id="SSF51735">
    <property type="entry name" value="NAD(P)-binding Rossmann-fold domains"/>
    <property type="match status" value="1"/>
</dbReference>
<keyword evidence="2" id="KW-1185">Reference proteome</keyword>
<dbReference type="PANTHER" id="PTHR45458:SF1">
    <property type="entry name" value="SHORT CHAIN DEHYDROGENASE"/>
    <property type="match status" value="1"/>
</dbReference>
<evidence type="ECO:0000313" key="1">
    <source>
        <dbReference type="EMBL" id="KPA37552.1"/>
    </source>
</evidence>
<reference evidence="1 2" key="1">
    <citation type="submission" date="2015-04" db="EMBL/GenBank/DDBJ databases">
        <title>The draft genome sequence of Fusarium langsethiae, a T-2/HT-2 mycotoxin producer.</title>
        <authorList>
            <person name="Lysoe E."/>
            <person name="Divon H.H."/>
            <person name="Terzi V."/>
            <person name="Orru L."/>
            <person name="Lamontanara A."/>
            <person name="Kolseth A.-K."/>
            <person name="Frandsen R.J."/>
            <person name="Nielsen K."/>
            <person name="Thrane U."/>
        </authorList>
    </citation>
    <scope>NUCLEOTIDE SEQUENCE [LARGE SCALE GENOMIC DNA]</scope>
    <source>
        <strain evidence="1 2">Fl201059</strain>
    </source>
</reference>
<dbReference type="InterPro" id="IPR052184">
    <property type="entry name" value="SDR_enzymes"/>
</dbReference>
<dbReference type="Pfam" id="PF00106">
    <property type="entry name" value="adh_short"/>
    <property type="match status" value="1"/>
</dbReference>
<dbReference type="InterPro" id="IPR036291">
    <property type="entry name" value="NAD(P)-bd_dom_sf"/>
</dbReference>
<dbReference type="EMBL" id="JXCE01000395">
    <property type="protein sequence ID" value="KPA37552.1"/>
    <property type="molecule type" value="Genomic_DNA"/>
</dbReference>
<name>A0A0M9EQI7_FUSLA</name>
<gene>
    <name evidence="1" type="ORF">FLAG1_09630</name>
</gene>
<evidence type="ECO:0000313" key="2">
    <source>
        <dbReference type="Proteomes" id="UP000037904"/>
    </source>
</evidence>
<dbReference type="Gene3D" id="3.40.50.720">
    <property type="entry name" value="NAD(P)-binding Rossmann-like Domain"/>
    <property type="match status" value="1"/>
</dbReference>
<comment type="caution">
    <text evidence="1">The sequence shown here is derived from an EMBL/GenBank/DDBJ whole genome shotgun (WGS) entry which is preliminary data.</text>
</comment>
<dbReference type="OrthoDB" id="5296at2759"/>
<organism evidence="1 2">
    <name type="scientific">Fusarium langsethiae</name>
    <dbReference type="NCBI Taxonomy" id="179993"/>
    <lineage>
        <taxon>Eukaryota</taxon>
        <taxon>Fungi</taxon>
        <taxon>Dikarya</taxon>
        <taxon>Ascomycota</taxon>
        <taxon>Pezizomycotina</taxon>
        <taxon>Sordariomycetes</taxon>
        <taxon>Hypocreomycetidae</taxon>
        <taxon>Hypocreales</taxon>
        <taxon>Nectriaceae</taxon>
        <taxon>Fusarium</taxon>
    </lineage>
</organism>
<dbReference type="Proteomes" id="UP000037904">
    <property type="component" value="Unassembled WGS sequence"/>
</dbReference>
<accession>A0A0M9EQI7</accession>
<dbReference type="PRINTS" id="PR00081">
    <property type="entry name" value="GDHRDH"/>
</dbReference>
<sequence length="254" mass="27626">MSESTQTWVVVGASRGIGLEFVKQLLEAGQLVIATARDPDNAKQLSGVIQAQKNPKNCTVERCDVASSESIDNFAARMSTLVKNGTRLDNVIINAGVLKYPNRATELTFQDFAYHLTTNTIGPIICAQKLINLDPDSPPSKVIFISSDSGSAINFLGNEDGYAAYAASKSALNQSLRHMALELKRRGGKWAEICVLALHPGEVNTDMGAIEIPWDCGVLLEADESVRGMLKVVGEKKSDDSGTFWCWDGRNHPW</sequence>
<dbReference type="AlphaFoldDB" id="A0A0M9EQI7"/>
<dbReference type="PANTHER" id="PTHR45458">
    <property type="entry name" value="SHORT-CHAIN DEHYDROGENASE/REDUCTASE SDR"/>
    <property type="match status" value="1"/>
</dbReference>
<dbReference type="GO" id="GO:0016616">
    <property type="term" value="F:oxidoreductase activity, acting on the CH-OH group of donors, NAD or NADP as acceptor"/>
    <property type="evidence" value="ECO:0007669"/>
    <property type="project" value="TreeGrafter"/>
</dbReference>